<dbReference type="EMBL" id="JADIMH010000041">
    <property type="protein sequence ID" value="MBO8467538.1"/>
    <property type="molecule type" value="Genomic_DNA"/>
</dbReference>
<comment type="caution">
    <text evidence="1">The sequence shown here is derived from an EMBL/GenBank/DDBJ whole genome shotgun (WGS) entry which is preliminary data.</text>
</comment>
<dbReference type="Proteomes" id="UP000823660">
    <property type="component" value="Unassembled WGS sequence"/>
</dbReference>
<organism evidence="1 2">
    <name type="scientific">Candidatus Cryptobacteroides faecipullorum</name>
    <dbReference type="NCBI Taxonomy" id="2840764"/>
    <lineage>
        <taxon>Bacteria</taxon>
        <taxon>Pseudomonadati</taxon>
        <taxon>Bacteroidota</taxon>
        <taxon>Bacteroidia</taxon>
        <taxon>Bacteroidales</taxon>
        <taxon>Candidatus Cryptobacteroides</taxon>
    </lineage>
</organism>
<dbReference type="SUPFAM" id="SSF48295">
    <property type="entry name" value="TrpR-like"/>
    <property type="match status" value="1"/>
</dbReference>
<accession>A0A9D9NBN6</accession>
<evidence type="ECO:0008006" key="3">
    <source>
        <dbReference type="Google" id="ProtNLM"/>
    </source>
</evidence>
<gene>
    <name evidence="1" type="ORF">IAB99_07220</name>
</gene>
<dbReference type="InterPro" id="IPR010921">
    <property type="entry name" value="Trp_repressor/repl_initiator"/>
</dbReference>
<proteinExistence type="predicted"/>
<reference evidence="1" key="1">
    <citation type="submission" date="2020-10" db="EMBL/GenBank/DDBJ databases">
        <authorList>
            <person name="Gilroy R."/>
        </authorList>
    </citation>
    <scope>NUCLEOTIDE SEQUENCE</scope>
    <source>
        <strain evidence="1">B1-15692</strain>
    </source>
</reference>
<dbReference type="AlphaFoldDB" id="A0A9D9NBN6"/>
<sequence length="97" mass="11362">MCKRDIFAEILKDVSEVTEVPEDIIASGDRCAESVDARYLLVYFLHRRGFYASAISKFIGHRKRSVNQMISNFETRMQNAPMMRVDFERLRKKWGGQ</sequence>
<name>A0A9D9NBN6_9BACT</name>
<protein>
    <recommendedName>
        <fullName evidence="3">Chromosomal replication initiator DnaA C-terminal domain-containing protein</fullName>
    </recommendedName>
</protein>
<evidence type="ECO:0000313" key="1">
    <source>
        <dbReference type="EMBL" id="MBO8467538.1"/>
    </source>
</evidence>
<dbReference type="GO" id="GO:0043565">
    <property type="term" value="F:sequence-specific DNA binding"/>
    <property type="evidence" value="ECO:0007669"/>
    <property type="project" value="InterPro"/>
</dbReference>
<evidence type="ECO:0000313" key="2">
    <source>
        <dbReference type="Proteomes" id="UP000823660"/>
    </source>
</evidence>
<reference evidence="1" key="2">
    <citation type="journal article" date="2021" name="PeerJ">
        <title>Extensive microbial diversity within the chicken gut microbiome revealed by metagenomics and culture.</title>
        <authorList>
            <person name="Gilroy R."/>
            <person name="Ravi A."/>
            <person name="Getino M."/>
            <person name="Pursley I."/>
            <person name="Horton D.L."/>
            <person name="Alikhan N.F."/>
            <person name="Baker D."/>
            <person name="Gharbi K."/>
            <person name="Hall N."/>
            <person name="Watson M."/>
            <person name="Adriaenssens E.M."/>
            <person name="Foster-Nyarko E."/>
            <person name="Jarju S."/>
            <person name="Secka A."/>
            <person name="Antonio M."/>
            <person name="Oren A."/>
            <person name="Chaudhuri R.R."/>
            <person name="La Ragione R."/>
            <person name="Hildebrand F."/>
            <person name="Pallen M.J."/>
        </authorList>
    </citation>
    <scope>NUCLEOTIDE SEQUENCE</scope>
    <source>
        <strain evidence="1">B1-15692</strain>
    </source>
</reference>
<dbReference type="Gene3D" id="1.10.1750.10">
    <property type="match status" value="1"/>
</dbReference>